<comment type="caution">
    <text evidence="2">The sequence shown here is derived from an EMBL/GenBank/DDBJ whole genome shotgun (WGS) entry which is preliminary data.</text>
</comment>
<keyword evidence="3" id="KW-1185">Reference proteome</keyword>
<dbReference type="InterPro" id="IPR021443">
    <property type="entry name" value="DUF3093"/>
</dbReference>
<keyword evidence="1" id="KW-0812">Transmembrane</keyword>
<dbReference type="AlphaFoldDB" id="A0A0B2A7G2"/>
<reference evidence="2 3" key="1">
    <citation type="submission" date="2014-11" db="EMBL/GenBank/DDBJ databases">
        <title>Genome sequence of Microbacterium mangrovi MUSC 115(T).</title>
        <authorList>
            <person name="Lee L.-H."/>
        </authorList>
    </citation>
    <scope>NUCLEOTIDE SEQUENCE [LARGE SCALE GENOMIC DNA]</scope>
    <source>
        <strain evidence="2 3">MUSC 115</strain>
    </source>
</reference>
<dbReference type="Pfam" id="PF11292">
    <property type="entry name" value="DUF3093"/>
    <property type="match status" value="1"/>
</dbReference>
<keyword evidence="1" id="KW-0472">Membrane</keyword>
<dbReference type="Proteomes" id="UP000031030">
    <property type="component" value="Unassembled WGS sequence"/>
</dbReference>
<protein>
    <submittedName>
        <fullName evidence="2">Membrane protein</fullName>
    </submittedName>
</protein>
<name>A0A0B2A7G2_9MICO</name>
<dbReference type="EMBL" id="JTDK01000010">
    <property type="protein sequence ID" value="KHK97541.1"/>
    <property type="molecule type" value="Genomic_DNA"/>
</dbReference>
<proteinExistence type="predicted"/>
<keyword evidence="1" id="KW-1133">Transmembrane helix</keyword>
<evidence type="ECO:0000256" key="1">
    <source>
        <dbReference type="SAM" id="Phobius"/>
    </source>
</evidence>
<accession>A0A0B2A7G2</accession>
<evidence type="ECO:0000313" key="2">
    <source>
        <dbReference type="EMBL" id="KHK97541.1"/>
    </source>
</evidence>
<feature type="transmembrane region" description="Helical" evidence="1">
    <location>
        <begin position="20"/>
        <end position="38"/>
    </location>
</feature>
<feature type="transmembrane region" description="Helical" evidence="1">
    <location>
        <begin position="44"/>
        <end position="69"/>
    </location>
</feature>
<dbReference type="STRING" id="1348253.LK09_11125"/>
<organism evidence="2 3">
    <name type="scientific">Microbacterium mangrovi</name>
    <dbReference type="NCBI Taxonomy" id="1348253"/>
    <lineage>
        <taxon>Bacteria</taxon>
        <taxon>Bacillati</taxon>
        <taxon>Actinomycetota</taxon>
        <taxon>Actinomycetes</taxon>
        <taxon>Micrococcales</taxon>
        <taxon>Microbacteriaceae</taxon>
        <taxon>Microbacterium</taxon>
    </lineage>
</organism>
<gene>
    <name evidence="2" type="ORF">LK09_11125</name>
</gene>
<evidence type="ECO:0000313" key="3">
    <source>
        <dbReference type="Proteomes" id="UP000031030"/>
    </source>
</evidence>
<sequence>MASSGTRDGGDYRERLTPSLWALVSAAVVAPMAALVFVPLNQAVALAIGILVAVLVVALMIAGAPVISVRDGVLHAGRAHIDVHLLGRPATFQALEARQARGPGLDPRDWHVIRGGIDGVVRVPVDDPDDPTPSWVLSTRTPDRLAAAIRRSQMGS</sequence>